<evidence type="ECO:0000313" key="3">
    <source>
        <dbReference type="EMBL" id="GFH48202.1"/>
    </source>
</evidence>
<accession>A0AAD3CLE8</accession>
<dbReference type="InterPro" id="IPR018962">
    <property type="entry name" value="DUF1995"/>
</dbReference>
<feature type="signal peptide" evidence="1">
    <location>
        <begin position="1"/>
        <end position="17"/>
    </location>
</feature>
<dbReference type="AlphaFoldDB" id="A0AAD3CLE8"/>
<organism evidence="3 4">
    <name type="scientific">Chaetoceros tenuissimus</name>
    <dbReference type="NCBI Taxonomy" id="426638"/>
    <lineage>
        <taxon>Eukaryota</taxon>
        <taxon>Sar</taxon>
        <taxon>Stramenopiles</taxon>
        <taxon>Ochrophyta</taxon>
        <taxon>Bacillariophyta</taxon>
        <taxon>Coscinodiscophyceae</taxon>
        <taxon>Chaetocerotophycidae</taxon>
        <taxon>Chaetocerotales</taxon>
        <taxon>Chaetocerotaceae</taxon>
        <taxon>Chaetoceros</taxon>
    </lineage>
</organism>
<gene>
    <name evidence="3" type="ORF">CTEN210_04678</name>
</gene>
<dbReference type="EMBL" id="BLLK01000027">
    <property type="protein sequence ID" value="GFH48202.1"/>
    <property type="molecule type" value="Genomic_DNA"/>
</dbReference>
<dbReference type="PANTHER" id="PTHR35509:SF4">
    <property type="entry name" value="DUF1995 DOMAIN-CONTAINING PROTEIN"/>
    <property type="match status" value="1"/>
</dbReference>
<keyword evidence="1" id="KW-0732">Signal</keyword>
<proteinExistence type="predicted"/>
<dbReference type="PANTHER" id="PTHR35509">
    <property type="entry name" value="DOMAIN PROTEIN, PUTATIVE (DUF1995)-RELATED"/>
    <property type="match status" value="1"/>
</dbReference>
<name>A0AAD3CLE8_9STRA</name>
<evidence type="ECO:0000256" key="1">
    <source>
        <dbReference type="SAM" id="SignalP"/>
    </source>
</evidence>
<evidence type="ECO:0000259" key="2">
    <source>
        <dbReference type="Pfam" id="PF09353"/>
    </source>
</evidence>
<sequence>MRISALSLLLCATGVSAFSFSQNSSVRRNAVASYSPSVQKTTSTVLRSTETSGDEAVTEVSPNDSISVPLTFNDMIKQTSKAMIDAKDQGMNRQIIRILLPRDPNSGNLGIYFEDGVEVEGGTRGTQDLLLAPPDESWQGGIEQLYRAALPTCKEILRKIGGEVGGVPPKLVEDRSIDESGVDGTGLLMSNSNDPKDDISCFVQPLQETVDAIETISGQAGQRLCILMNPQWRNVDDALDSASKSDGIFGNIASFLGGKGNSLKRLDECGYKEVYTIEGYVCKGGNVRLMKRFDSDWVVFAENDSETDFIFMGTQASRPTYQDVEKMLDEKGVSLKYARDVGLAPKLE</sequence>
<comment type="caution">
    <text evidence="3">The sequence shown here is derived from an EMBL/GenBank/DDBJ whole genome shotgun (WGS) entry which is preliminary data.</text>
</comment>
<protein>
    <recommendedName>
        <fullName evidence="2">DUF1995 domain-containing protein</fullName>
    </recommendedName>
</protein>
<evidence type="ECO:0000313" key="4">
    <source>
        <dbReference type="Proteomes" id="UP001054902"/>
    </source>
</evidence>
<feature type="chain" id="PRO_5042072602" description="DUF1995 domain-containing protein" evidence="1">
    <location>
        <begin position="18"/>
        <end position="348"/>
    </location>
</feature>
<feature type="domain" description="DUF1995" evidence="2">
    <location>
        <begin position="69"/>
        <end position="325"/>
    </location>
</feature>
<reference evidence="3 4" key="1">
    <citation type="journal article" date="2021" name="Sci. Rep.">
        <title>The genome of the diatom Chaetoceros tenuissimus carries an ancient integrated fragment of an extant virus.</title>
        <authorList>
            <person name="Hongo Y."/>
            <person name="Kimura K."/>
            <person name="Takaki Y."/>
            <person name="Yoshida Y."/>
            <person name="Baba S."/>
            <person name="Kobayashi G."/>
            <person name="Nagasaki K."/>
            <person name="Hano T."/>
            <person name="Tomaru Y."/>
        </authorList>
    </citation>
    <scope>NUCLEOTIDE SEQUENCE [LARGE SCALE GENOMIC DNA]</scope>
    <source>
        <strain evidence="3 4">NIES-3715</strain>
    </source>
</reference>
<dbReference type="InterPro" id="IPR053021">
    <property type="entry name" value="Chloroplast_ADK"/>
</dbReference>
<keyword evidence="4" id="KW-1185">Reference proteome</keyword>
<dbReference type="Pfam" id="PF09353">
    <property type="entry name" value="DUF1995"/>
    <property type="match status" value="1"/>
</dbReference>
<dbReference type="Proteomes" id="UP001054902">
    <property type="component" value="Unassembled WGS sequence"/>
</dbReference>